<evidence type="ECO:0000259" key="9">
    <source>
        <dbReference type="PROSITE" id="PS50850"/>
    </source>
</evidence>
<dbReference type="InterPro" id="IPR036259">
    <property type="entry name" value="MFS_trans_sf"/>
</dbReference>
<dbReference type="GO" id="GO:0012505">
    <property type="term" value="C:endomembrane system"/>
    <property type="evidence" value="ECO:0007669"/>
    <property type="project" value="UniProtKB-SubCell"/>
</dbReference>
<evidence type="ECO:0000256" key="8">
    <source>
        <dbReference type="SAM" id="Phobius"/>
    </source>
</evidence>
<dbReference type="PANTHER" id="PTHR23514:SF3">
    <property type="entry name" value="BYPASS OF STOP CODON PROTEIN 6"/>
    <property type="match status" value="1"/>
</dbReference>
<feature type="transmembrane region" description="Helical" evidence="8">
    <location>
        <begin position="82"/>
        <end position="106"/>
    </location>
</feature>
<dbReference type="GO" id="GO:0016020">
    <property type="term" value="C:membrane"/>
    <property type="evidence" value="ECO:0007669"/>
    <property type="project" value="TreeGrafter"/>
</dbReference>
<comment type="similarity">
    <text evidence="2">Belongs to the major facilitator superfamily.</text>
</comment>
<accession>A0AAW0D3R4</accession>
<keyword evidence="5 8" id="KW-1133">Transmembrane helix</keyword>
<evidence type="ECO:0000256" key="7">
    <source>
        <dbReference type="SAM" id="MobiDB-lite"/>
    </source>
</evidence>
<evidence type="ECO:0000256" key="6">
    <source>
        <dbReference type="ARBA" id="ARBA00023136"/>
    </source>
</evidence>
<feature type="transmembrane region" description="Helical" evidence="8">
    <location>
        <begin position="201"/>
        <end position="221"/>
    </location>
</feature>
<dbReference type="PANTHER" id="PTHR23514">
    <property type="entry name" value="BYPASS OF STOP CODON PROTEIN 6"/>
    <property type="match status" value="1"/>
</dbReference>
<dbReference type="Gene3D" id="1.20.1250.20">
    <property type="entry name" value="MFS general substrate transporter like domains"/>
    <property type="match status" value="2"/>
</dbReference>
<evidence type="ECO:0000256" key="4">
    <source>
        <dbReference type="ARBA" id="ARBA00022692"/>
    </source>
</evidence>
<organism evidence="10 11">
    <name type="scientific">Favolaschia claudopus</name>
    <dbReference type="NCBI Taxonomy" id="2862362"/>
    <lineage>
        <taxon>Eukaryota</taxon>
        <taxon>Fungi</taxon>
        <taxon>Dikarya</taxon>
        <taxon>Basidiomycota</taxon>
        <taxon>Agaricomycotina</taxon>
        <taxon>Agaricomycetes</taxon>
        <taxon>Agaricomycetidae</taxon>
        <taxon>Agaricales</taxon>
        <taxon>Marasmiineae</taxon>
        <taxon>Mycenaceae</taxon>
        <taxon>Favolaschia</taxon>
    </lineage>
</organism>
<keyword evidence="4 8" id="KW-0812">Transmembrane</keyword>
<keyword evidence="6 8" id="KW-0472">Membrane</keyword>
<dbReference type="InterPro" id="IPR011701">
    <property type="entry name" value="MFS"/>
</dbReference>
<comment type="subcellular location">
    <subcellularLocation>
        <location evidence="1">Endomembrane system</location>
        <topology evidence="1">Multi-pass membrane protein</topology>
    </subcellularLocation>
</comment>
<dbReference type="Proteomes" id="UP001362999">
    <property type="component" value="Unassembled WGS sequence"/>
</dbReference>
<dbReference type="GO" id="GO:0022857">
    <property type="term" value="F:transmembrane transporter activity"/>
    <property type="evidence" value="ECO:0007669"/>
    <property type="project" value="InterPro"/>
</dbReference>
<keyword evidence="11" id="KW-1185">Reference proteome</keyword>
<dbReference type="EMBL" id="JAWWNJ010000011">
    <property type="protein sequence ID" value="KAK7044877.1"/>
    <property type="molecule type" value="Genomic_DNA"/>
</dbReference>
<feature type="transmembrane region" description="Helical" evidence="8">
    <location>
        <begin position="322"/>
        <end position="339"/>
    </location>
</feature>
<feature type="transmembrane region" description="Helical" evidence="8">
    <location>
        <begin position="376"/>
        <end position="399"/>
    </location>
</feature>
<dbReference type="InterPro" id="IPR020846">
    <property type="entry name" value="MFS_dom"/>
</dbReference>
<dbReference type="Pfam" id="PF07690">
    <property type="entry name" value="MFS_1"/>
    <property type="match status" value="1"/>
</dbReference>
<sequence>MEHPTLTPVTYPPAPSDVQKTVSHNETQPAVAQSAYEPSKRQILLGRVQTAALCWAVFLAGWNDGTLGPLLPRIQEVYHLGYLIVSLLFVCQCVGSITGALLTIWLTPKFGFGKMLIWAPITQLIGYSLQAAALPFPVFAVSCFLNGIGVSILDAQANGYAAGFKRSSDTKLGLVQVAYGAGIFASPLVSTQFAQLEHWSFHYLVSLGLTLSNMLILFVVFRGKTQDECLAKLGQAAVDKGTSSESHMRQVLTMKSLHLLALFLFVHVGVGVAIAGWTVSFMISVRGGGASAGYIAAGYSGGSTLGRIMLILMNKKINENWAIYFYSLVAIGLQLVVWFVPSLIAGAICVAFVGLMTGPIYPLALNRAAKMFPPWLLTASMSWMAAMATVGGAVVPFMAGAISSKAGIKTLQPVIVAMMVTMVFVWMLVPKHTRRD</sequence>
<dbReference type="AlphaFoldDB" id="A0AAW0D3R4"/>
<dbReference type="SUPFAM" id="SSF103473">
    <property type="entry name" value="MFS general substrate transporter"/>
    <property type="match status" value="1"/>
</dbReference>
<evidence type="ECO:0000313" key="11">
    <source>
        <dbReference type="Proteomes" id="UP001362999"/>
    </source>
</evidence>
<feature type="domain" description="Major facilitator superfamily (MFS) profile" evidence="9">
    <location>
        <begin position="49"/>
        <end position="433"/>
    </location>
</feature>
<evidence type="ECO:0000256" key="5">
    <source>
        <dbReference type="ARBA" id="ARBA00022989"/>
    </source>
</evidence>
<feature type="transmembrane region" description="Helical" evidence="8">
    <location>
        <begin position="172"/>
        <end position="189"/>
    </location>
</feature>
<feature type="transmembrane region" description="Helical" evidence="8">
    <location>
        <begin position="291"/>
        <end position="310"/>
    </location>
</feature>
<gene>
    <name evidence="10" type="ORF">R3P38DRAFT_2881390</name>
</gene>
<feature type="transmembrane region" description="Helical" evidence="8">
    <location>
        <begin position="411"/>
        <end position="429"/>
    </location>
</feature>
<comment type="caution">
    <text evidence="10">The sequence shown here is derived from an EMBL/GenBank/DDBJ whole genome shotgun (WGS) entry which is preliminary data.</text>
</comment>
<feature type="region of interest" description="Disordered" evidence="7">
    <location>
        <begin position="1"/>
        <end position="23"/>
    </location>
</feature>
<feature type="transmembrane region" description="Helical" evidence="8">
    <location>
        <begin position="345"/>
        <end position="364"/>
    </location>
</feature>
<dbReference type="PROSITE" id="PS50850">
    <property type="entry name" value="MFS"/>
    <property type="match status" value="1"/>
</dbReference>
<dbReference type="FunFam" id="1.20.1250.20:FF:000286">
    <property type="entry name" value="MFS efflux transporter"/>
    <property type="match status" value="1"/>
</dbReference>
<name>A0AAW0D3R4_9AGAR</name>
<protein>
    <submittedName>
        <fullName evidence="10">MFS domain-containing protein</fullName>
    </submittedName>
</protein>
<evidence type="ECO:0000313" key="10">
    <source>
        <dbReference type="EMBL" id="KAK7044877.1"/>
    </source>
</evidence>
<evidence type="ECO:0000256" key="1">
    <source>
        <dbReference type="ARBA" id="ARBA00004127"/>
    </source>
</evidence>
<keyword evidence="3" id="KW-0813">Transport</keyword>
<dbReference type="InterPro" id="IPR051788">
    <property type="entry name" value="MFS_Transporter"/>
</dbReference>
<proteinExistence type="inferred from homology"/>
<reference evidence="10 11" key="1">
    <citation type="journal article" date="2024" name="J Genomics">
        <title>Draft genome sequencing and assembly of Favolaschia claudopus CIRM-BRFM 2984 isolated from oak limbs.</title>
        <authorList>
            <person name="Navarro D."/>
            <person name="Drula E."/>
            <person name="Chaduli D."/>
            <person name="Cazenave R."/>
            <person name="Ahrendt S."/>
            <person name="Wang J."/>
            <person name="Lipzen A."/>
            <person name="Daum C."/>
            <person name="Barry K."/>
            <person name="Grigoriev I.V."/>
            <person name="Favel A."/>
            <person name="Rosso M.N."/>
            <person name="Martin F."/>
        </authorList>
    </citation>
    <scope>NUCLEOTIDE SEQUENCE [LARGE SCALE GENOMIC DNA]</scope>
    <source>
        <strain evidence="10 11">CIRM-BRFM 2984</strain>
    </source>
</reference>
<evidence type="ECO:0000256" key="3">
    <source>
        <dbReference type="ARBA" id="ARBA00022448"/>
    </source>
</evidence>
<feature type="transmembrane region" description="Helical" evidence="8">
    <location>
        <begin position="257"/>
        <end position="279"/>
    </location>
</feature>
<evidence type="ECO:0000256" key="2">
    <source>
        <dbReference type="ARBA" id="ARBA00008335"/>
    </source>
</evidence>